<evidence type="ECO:0000256" key="1">
    <source>
        <dbReference type="SAM" id="Phobius"/>
    </source>
</evidence>
<gene>
    <name evidence="2" type="ORF">GCM10007906_42610</name>
</gene>
<feature type="transmembrane region" description="Helical" evidence="1">
    <location>
        <begin position="320"/>
        <end position="338"/>
    </location>
</feature>
<keyword evidence="1" id="KW-0812">Transmembrane</keyword>
<keyword evidence="1" id="KW-0472">Membrane</keyword>
<feature type="transmembrane region" description="Helical" evidence="1">
    <location>
        <begin position="264"/>
        <end position="284"/>
    </location>
</feature>
<sequence>MLVSNRYATETNIITNMNKKLFEQAFIHRLLIEQNYSLLIDADEQTTMLPEQEEWEYKLEHSEPDSLEQNVLDYLEACQSYHDSLPTVGGSLDRAVTQGESDDTWKPNRVTLPELLPLKHYGSRILVKATPVNTQIILFSEPSHSLPSREWLVQLCNNVRREVLANYEIEKSSLHTVAVTTILIGASSNEQFQLVKKLSNKFARDKNFFRYVCVDPENKQVRTPTTFHTMKERHIIKAVFSSNEHSVESLYANYQAKVFSWWRVILSGSIAFFLTHAFLLVFIGSDIPSLSTLSQIFVPMIVFTITFSTMKNRQKVYQQVMYGVLIHVTLTAGLYILFRSPSNLIEWIPLAQMLFITGAPSLLVGRVLETTN</sequence>
<accession>A0ABQ5YAI5</accession>
<evidence type="ECO:0000313" key="3">
    <source>
        <dbReference type="Proteomes" id="UP001156669"/>
    </source>
</evidence>
<dbReference type="Proteomes" id="UP001156669">
    <property type="component" value="Unassembled WGS sequence"/>
</dbReference>
<keyword evidence="1" id="KW-1133">Transmembrane helix</keyword>
<feature type="transmembrane region" description="Helical" evidence="1">
    <location>
        <begin position="290"/>
        <end position="308"/>
    </location>
</feature>
<proteinExistence type="predicted"/>
<comment type="caution">
    <text evidence="2">The sequence shown here is derived from an EMBL/GenBank/DDBJ whole genome shotgun (WGS) entry which is preliminary data.</text>
</comment>
<reference evidence="3" key="1">
    <citation type="journal article" date="2019" name="Int. J. Syst. Evol. Microbiol.">
        <title>The Global Catalogue of Microorganisms (GCM) 10K type strain sequencing project: providing services to taxonomists for standard genome sequencing and annotation.</title>
        <authorList>
            <consortium name="The Broad Institute Genomics Platform"/>
            <consortium name="The Broad Institute Genome Sequencing Center for Infectious Disease"/>
            <person name="Wu L."/>
            <person name="Ma J."/>
        </authorList>
    </citation>
    <scope>NUCLEOTIDE SEQUENCE [LARGE SCALE GENOMIC DNA]</scope>
    <source>
        <strain evidence="3">NBRC 110633</strain>
    </source>
</reference>
<keyword evidence="3" id="KW-1185">Reference proteome</keyword>
<protein>
    <submittedName>
        <fullName evidence="2">Uncharacterized protein</fullName>
    </submittedName>
</protein>
<name>A0ABQ5YAI5_9VIBR</name>
<organism evidence="2 3">
    <name type="scientific">Vibrio hyugaensis</name>
    <dbReference type="NCBI Taxonomy" id="1534743"/>
    <lineage>
        <taxon>Bacteria</taxon>
        <taxon>Pseudomonadati</taxon>
        <taxon>Pseudomonadota</taxon>
        <taxon>Gammaproteobacteria</taxon>
        <taxon>Vibrionales</taxon>
        <taxon>Vibrionaceae</taxon>
        <taxon>Vibrio</taxon>
    </lineage>
</organism>
<feature type="transmembrane region" description="Helical" evidence="1">
    <location>
        <begin position="350"/>
        <end position="368"/>
    </location>
</feature>
<dbReference type="EMBL" id="BSOE01000058">
    <property type="protein sequence ID" value="GLR06673.1"/>
    <property type="molecule type" value="Genomic_DNA"/>
</dbReference>
<evidence type="ECO:0000313" key="2">
    <source>
        <dbReference type="EMBL" id="GLR06673.1"/>
    </source>
</evidence>